<evidence type="ECO:0000313" key="3">
    <source>
        <dbReference type="Proteomes" id="UP000239709"/>
    </source>
</evidence>
<evidence type="ECO:0000313" key="2">
    <source>
        <dbReference type="EMBL" id="AVO35750.1"/>
    </source>
</evidence>
<evidence type="ECO:0000256" key="1">
    <source>
        <dbReference type="SAM" id="MobiDB-lite"/>
    </source>
</evidence>
<dbReference type="EMBL" id="CP027666">
    <property type="protein sequence ID" value="AVO35750.1"/>
    <property type="molecule type" value="Genomic_DNA"/>
</dbReference>
<dbReference type="Proteomes" id="UP000239709">
    <property type="component" value="Chromosome"/>
</dbReference>
<reference evidence="2 3" key="1">
    <citation type="submission" date="2018-03" db="EMBL/GenBank/DDBJ databases">
        <title>Genome sequencing of Ottowia sp.</title>
        <authorList>
            <person name="Kim S.-J."/>
            <person name="Heo J."/>
            <person name="Kwon S.-W."/>
        </authorList>
    </citation>
    <scope>NUCLEOTIDE SEQUENCE [LARGE SCALE GENOMIC DNA]</scope>
    <source>
        <strain evidence="2 3">KADR8-3</strain>
    </source>
</reference>
<dbReference type="KEGG" id="otk:C6570_17125"/>
<gene>
    <name evidence="2" type="ORF">C6570_17125</name>
</gene>
<name>A0A2S0MIP5_9BURK</name>
<keyword evidence="3" id="KW-1185">Reference proteome</keyword>
<proteinExistence type="predicted"/>
<accession>A0A2S0MIP5</accession>
<organism evidence="2 3">
    <name type="scientific">Ottowia oryzae</name>
    <dbReference type="NCBI Taxonomy" id="2109914"/>
    <lineage>
        <taxon>Bacteria</taxon>
        <taxon>Pseudomonadati</taxon>
        <taxon>Pseudomonadota</taxon>
        <taxon>Betaproteobacteria</taxon>
        <taxon>Burkholderiales</taxon>
        <taxon>Comamonadaceae</taxon>
        <taxon>Ottowia</taxon>
    </lineage>
</organism>
<protein>
    <submittedName>
        <fullName evidence="2">Uncharacterized protein</fullName>
    </submittedName>
</protein>
<dbReference type="AlphaFoldDB" id="A0A2S0MIP5"/>
<sequence length="62" mass="6562">MTTATWPQARAAGPIPLPGQEPPVQDPDPFAPPAPVEDPGAPPLPRREPGDDPPIQDPERLP</sequence>
<feature type="region of interest" description="Disordered" evidence="1">
    <location>
        <begin position="1"/>
        <end position="62"/>
    </location>
</feature>
<feature type="compositionally biased region" description="Pro residues" evidence="1">
    <location>
        <begin position="15"/>
        <end position="44"/>
    </location>
</feature>